<evidence type="ECO:0000256" key="3">
    <source>
        <dbReference type="ARBA" id="ARBA00022777"/>
    </source>
</evidence>
<dbReference type="PROSITE" id="PS00445">
    <property type="entry name" value="FGGY_KINASES_2"/>
    <property type="match status" value="1"/>
</dbReference>
<dbReference type="InterPro" id="IPR043129">
    <property type="entry name" value="ATPase_NBD"/>
</dbReference>
<reference evidence="8" key="1">
    <citation type="journal article" date="2019" name="Int. J. Syst. Evol. Microbiol.">
        <title>The Global Catalogue of Microorganisms (GCM) 10K type strain sequencing project: providing services to taxonomists for standard genome sequencing and annotation.</title>
        <authorList>
            <consortium name="The Broad Institute Genomics Platform"/>
            <consortium name="The Broad Institute Genome Sequencing Center for Infectious Disease"/>
            <person name="Wu L."/>
            <person name="Ma J."/>
        </authorList>
    </citation>
    <scope>NUCLEOTIDE SEQUENCE [LARGE SCALE GENOMIC DNA]</scope>
    <source>
        <strain evidence="8">CCM 9110</strain>
    </source>
</reference>
<dbReference type="Pfam" id="PF02782">
    <property type="entry name" value="FGGY_C"/>
    <property type="match status" value="1"/>
</dbReference>
<keyword evidence="8" id="KW-1185">Reference proteome</keyword>
<evidence type="ECO:0000256" key="1">
    <source>
        <dbReference type="ARBA" id="ARBA00009156"/>
    </source>
</evidence>
<protein>
    <submittedName>
        <fullName evidence="7">Gluconokinase</fullName>
        <ecNumber evidence="7">2.7.1.12</ecNumber>
    </submittedName>
</protein>
<dbReference type="PIRSF" id="PIRSF000538">
    <property type="entry name" value="GlpK"/>
    <property type="match status" value="1"/>
</dbReference>
<keyword evidence="2 4" id="KW-0808">Transferase</keyword>
<dbReference type="GO" id="GO:0046316">
    <property type="term" value="F:gluconokinase activity"/>
    <property type="evidence" value="ECO:0007669"/>
    <property type="project" value="UniProtKB-EC"/>
</dbReference>
<feature type="domain" description="Carbohydrate kinase FGGY C-terminal" evidence="6">
    <location>
        <begin position="256"/>
        <end position="437"/>
    </location>
</feature>
<sequence length="492" mass="52273">MTESIIAVDIGTTSTKVVAYDLNANALASANHGYPLTQTTPGMAEQAPADLLAAVQAGVREVLTQIDAAQVIGLSFSGAMHSLVLTDADNQPLTQIMTWADNRPAAIVDQLHEPATAALLRQTGVPIHPMTPFAKLLWLNQTQPGLVARAAHVLDLKSYLFAVLTGQYVMDDSTANATGLFFPGNKAWAPGLLALAGVTEAQLPTLVETTAHVPLATAGAALLDLPVGLPLVLGATDGPLSNLGLGAIRPGDETLTIGTSAALRTTLHELQLDPSGQTFSYYLAPGYWVNGGPVNNGGNVLNWLQQVFDPSQEADYPALLAEAAEAPANAHHLVFLPYLHGERAPLWDSNAFGSYLGLTAQHTRADLIRAAVEGMLFNLKLVDQKLQLAGSDAPLFAAGGFAQSPFWCQLTADILNRPLKVLDGGQSSARGAAAIGLLGLGRWDSLAQINQEPSDFAHYAPNPEVAAQYEQWWPRWQHMFKVMATEYDAFNA</sequence>
<feature type="domain" description="Carbohydrate kinase FGGY N-terminal" evidence="5">
    <location>
        <begin position="5"/>
        <end position="244"/>
    </location>
</feature>
<evidence type="ECO:0000256" key="2">
    <source>
        <dbReference type="ARBA" id="ARBA00022679"/>
    </source>
</evidence>
<dbReference type="RefSeq" id="WP_204118985.1">
    <property type="nucleotide sequence ID" value="NZ_BOLV01000010.1"/>
</dbReference>
<dbReference type="InterPro" id="IPR018485">
    <property type="entry name" value="FGGY_C"/>
</dbReference>
<evidence type="ECO:0000256" key="4">
    <source>
        <dbReference type="RuleBase" id="RU003733"/>
    </source>
</evidence>
<name>A0ABW4BDQ0_9LACO</name>
<dbReference type="InterPro" id="IPR050406">
    <property type="entry name" value="FGGY_Carb_Kinase"/>
</dbReference>
<keyword evidence="3 4" id="KW-0418">Kinase</keyword>
<dbReference type="InterPro" id="IPR000577">
    <property type="entry name" value="Carb_kinase_FGGY"/>
</dbReference>
<dbReference type="PANTHER" id="PTHR43095">
    <property type="entry name" value="SUGAR KINASE"/>
    <property type="match status" value="1"/>
</dbReference>
<dbReference type="EC" id="2.7.1.12" evidence="7"/>
<dbReference type="Pfam" id="PF00370">
    <property type="entry name" value="FGGY_N"/>
    <property type="match status" value="1"/>
</dbReference>
<dbReference type="EMBL" id="JBHTOA010000011">
    <property type="protein sequence ID" value="MFD1397860.1"/>
    <property type="molecule type" value="Genomic_DNA"/>
</dbReference>
<organism evidence="7 8">
    <name type="scientific">Lacticaseibacillus suilingensis</name>
    <dbReference type="NCBI Taxonomy" id="2799577"/>
    <lineage>
        <taxon>Bacteria</taxon>
        <taxon>Bacillati</taxon>
        <taxon>Bacillota</taxon>
        <taxon>Bacilli</taxon>
        <taxon>Lactobacillales</taxon>
        <taxon>Lactobacillaceae</taxon>
        <taxon>Lacticaseibacillus</taxon>
    </lineage>
</organism>
<dbReference type="InterPro" id="IPR018484">
    <property type="entry name" value="FGGY_N"/>
</dbReference>
<dbReference type="Gene3D" id="3.30.420.40">
    <property type="match status" value="2"/>
</dbReference>
<evidence type="ECO:0000313" key="8">
    <source>
        <dbReference type="Proteomes" id="UP001597199"/>
    </source>
</evidence>
<comment type="similarity">
    <text evidence="1 4">Belongs to the FGGY kinase family.</text>
</comment>
<proteinExistence type="inferred from homology"/>
<dbReference type="PANTHER" id="PTHR43095:SF2">
    <property type="entry name" value="GLUCONOKINASE"/>
    <property type="match status" value="1"/>
</dbReference>
<gene>
    <name evidence="7" type="ORF">ACFQ41_00890</name>
</gene>
<accession>A0ABW4BDQ0</accession>
<dbReference type="SUPFAM" id="SSF53067">
    <property type="entry name" value="Actin-like ATPase domain"/>
    <property type="match status" value="2"/>
</dbReference>
<dbReference type="Proteomes" id="UP001597199">
    <property type="component" value="Unassembled WGS sequence"/>
</dbReference>
<dbReference type="CDD" id="cd07770">
    <property type="entry name" value="ASKHA_NBD_FGGY_GntK"/>
    <property type="match status" value="1"/>
</dbReference>
<dbReference type="InterPro" id="IPR018483">
    <property type="entry name" value="Carb_kinase_FGGY_CS"/>
</dbReference>
<comment type="caution">
    <text evidence="7">The sequence shown here is derived from an EMBL/GenBank/DDBJ whole genome shotgun (WGS) entry which is preliminary data.</text>
</comment>
<evidence type="ECO:0000313" key="7">
    <source>
        <dbReference type="EMBL" id="MFD1397860.1"/>
    </source>
</evidence>
<evidence type="ECO:0000259" key="5">
    <source>
        <dbReference type="Pfam" id="PF00370"/>
    </source>
</evidence>
<evidence type="ECO:0000259" key="6">
    <source>
        <dbReference type="Pfam" id="PF02782"/>
    </source>
</evidence>